<reference evidence="1 2" key="1">
    <citation type="submission" date="2024-04" db="EMBL/GenBank/DDBJ databases">
        <authorList>
            <person name="Rising A."/>
            <person name="Reimegard J."/>
            <person name="Sonavane S."/>
            <person name="Akerstrom W."/>
            <person name="Nylinder S."/>
            <person name="Hedman E."/>
            <person name="Kallberg Y."/>
        </authorList>
    </citation>
    <scope>NUCLEOTIDE SEQUENCE [LARGE SCALE GENOMIC DNA]</scope>
</reference>
<evidence type="ECO:0000313" key="1">
    <source>
        <dbReference type="EMBL" id="CAL1297073.1"/>
    </source>
</evidence>
<sequence length="69" mass="8281">MASIESLTIEHAHVKSAASEVWPNYRLPHYLCSQNVPLYRFRRRVEIFLRRRFLWLEHREQVGNDATSV</sequence>
<keyword evidence="2" id="KW-1185">Reference proteome</keyword>
<organism evidence="1 2">
    <name type="scientific">Larinioides sclopetarius</name>
    <dbReference type="NCBI Taxonomy" id="280406"/>
    <lineage>
        <taxon>Eukaryota</taxon>
        <taxon>Metazoa</taxon>
        <taxon>Ecdysozoa</taxon>
        <taxon>Arthropoda</taxon>
        <taxon>Chelicerata</taxon>
        <taxon>Arachnida</taxon>
        <taxon>Araneae</taxon>
        <taxon>Araneomorphae</taxon>
        <taxon>Entelegynae</taxon>
        <taxon>Araneoidea</taxon>
        <taxon>Araneidae</taxon>
        <taxon>Larinioides</taxon>
    </lineage>
</organism>
<gene>
    <name evidence="1" type="ORF">LARSCL_LOCUS20084</name>
</gene>
<accession>A0AAV2BLZ3</accession>
<evidence type="ECO:0000313" key="2">
    <source>
        <dbReference type="Proteomes" id="UP001497382"/>
    </source>
</evidence>
<dbReference type="EMBL" id="CAXIEN010000413">
    <property type="protein sequence ID" value="CAL1297073.1"/>
    <property type="molecule type" value="Genomic_DNA"/>
</dbReference>
<dbReference type="Proteomes" id="UP001497382">
    <property type="component" value="Unassembled WGS sequence"/>
</dbReference>
<dbReference type="AlphaFoldDB" id="A0AAV2BLZ3"/>
<protein>
    <submittedName>
        <fullName evidence="1">Uncharacterized protein</fullName>
    </submittedName>
</protein>
<comment type="caution">
    <text evidence="1">The sequence shown here is derived from an EMBL/GenBank/DDBJ whole genome shotgun (WGS) entry which is preliminary data.</text>
</comment>
<name>A0AAV2BLZ3_9ARAC</name>
<proteinExistence type="predicted"/>